<feature type="region of interest" description="Disordered" evidence="1">
    <location>
        <begin position="923"/>
        <end position="957"/>
    </location>
</feature>
<evidence type="ECO:0000256" key="1">
    <source>
        <dbReference type="SAM" id="MobiDB-lite"/>
    </source>
</evidence>
<feature type="compositionally biased region" description="Polar residues" evidence="1">
    <location>
        <begin position="328"/>
        <end position="348"/>
    </location>
</feature>
<feature type="region of interest" description="Disordered" evidence="1">
    <location>
        <begin position="493"/>
        <end position="514"/>
    </location>
</feature>
<dbReference type="EMBL" id="JAFEUZ010000019">
    <property type="protein sequence ID" value="KAG5480593.1"/>
    <property type="molecule type" value="Genomic_DNA"/>
</dbReference>
<feature type="region of interest" description="Disordered" evidence="1">
    <location>
        <begin position="376"/>
        <end position="420"/>
    </location>
</feature>
<reference evidence="2 3" key="1">
    <citation type="submission" date="2021-03" db="EMBL/GenBank/DDBJ databases">
        <title>Leishmania (Mundinia) martiniquensis Genome sequencing and assembly.</title>
        <authorList>
            <person name="Almutairi H."/>
            <person name="Gatherer D."/>
        </authorList>
    </citation>
    <scope>NUCLEOTIDE SEQUENCE [LARGE SCALE GENOMIC DNA]</scope>
    <source>
        <strain evidence="2">LSCM1</strain>
    </source>
</reference>
<feature type="compositionally biased region" description="Polar residues" evidence="1">
    <location>
        <begin position="495"/>
        <end position="510"/>
    </location>
</feature>
<feature type="region of interest" description="Disordered" evidence="1">
    <location>
        <begin position="1"/>
        <end position="54"/>
    </location>
</feature>
<feature type="region of interest" description="Disordered" evidence="1">
    <location>
        <begin position="313"/>
        <end position="354"/>
    </location>
</feature>
<dbReference type="OrthoDB" id="267724at2759"/>
<feature type="compositionally biased region" description="Polar residues" evidence="1">
    <location>
        <begin position="186"/>
        <end position="207"/>
    </location>
</feature>
<feature type="region of interest" description="Disordered" evidence="1">
    <location>
        <begin position="751"/>
        <end position="792"/>
    </location>
</feature>
<evidence type="ECO:0000313" key="3">
    <source>
        <dbReference type="Proteomes" id="UP000673552"/>
    </source>
</evidence>
<evidence type="ECO:0000313" key="2">
    <source>
        <dbReference type="EMBL" id="KAG5480593.1"/>
    </source>
</evidence>
<feature type="region of interest" description="Disordered" evidence="1">
    <location>
        <begin position="122"/>
        <end position="163"/>
    </location>
</feature>
<feature type="region of interest" description="Disordered" evidence="1">
    <location>
        <begin position="626"/>
        <end position="645"/>
    </location>
</feature>
<feature type="compositionally biased region" description="Low complexity" evidence="1">
    <location>
        <begin position="150"/>
        <end position="163"/>
    </location>
</feature>
<feature type="region of interest" description="Disordered" evidence="1">
    <location>
        <begin position="186"/>
        <end position="234"/>
    </location>
</feature>
<dbReference type="GeneID" id="92516240"/>
<accession>A0A836KWG4</accession>
<feature type="compositionally biased region" description="Low complexity" evidence="1">
    <location>
        <begin position="929"/>
        <end position="942"/>
    </location>
</feature>
<gene>
    <name evidence="2" type="ORF">LSCM1_06297</name>
</gene>
<sequence>MSRTASRNVSHSSSFPSSPLPPLLQSNPARPPSSAVPYTAPPASSPMQPSALAAGLALGPQQPVNQRQIVPLMGSSGVVAQPSVGFPETAPRRTSYTANLEAQVRVLEQEVHLLRAGLTQNERLRHVSTTDEPLPQRSSSPPPKRVHFGPSSVVVPSQSPRAARASSVAFTGVEGRLRLAFGQRVDPTSSRTSAHSPFNAASLQSRGVASLSKPSRRSARCGSVPPPSTAPATTTTFVHLSPAPASLRGGNTNGVPLQGAATGGTLVSPTAASIQPLSSAPAGVSSTSPAAATVWASADPKKLWPRVATAAAEAPESASDLSRYPFRTTETSSPVASFTPVSSEPSATSGAQPVSASVGASSAAASPIVVAMSSDGPPLTSLTQPGTPTVAPASEAMLPPTAAPVAPSASSPPTPSTALAVTHPLLGDTTLLSSTAATNTTPAEVSAPPVASSSASVAAAARQPETEVLLLRDTLAQREALLHRVLLELHDRHGSGSTRCQSSPAVTASEANERQQSRQAMRLLAEELLAVQTQLSHARISHQLVVAELHTCREQMRHALSPEQQRAAAPEKTSPAEASQPSPGSLQEQLGVALSKVQAWEEWYATSVTAAGDEAAGVTAGNSNALSIAKGPSSPPQPSPKLKTPDTAYQVGAAAAAAAAVSGAHEKKRSRKRDKHLYETSALSHCPQCGLGLPGLAPACAAAGVRGDSPTLPPPSALALQGWPAVAPSVPYVSAYAFDSILLHHLASRRNGRDVGAPDTAGIEPGAVAKTSGGGAATPPPPEDASLSPSQAQIDEVKGRCRDTNVLGQARAGTREVISHSGAGDASSMWAVPMNGSSITCASGASGGARQRVMSAGHTGGGAASSPCVSYCDRLDHAQQQAYRAQRYIEQLARGAAVRELAEAERQVAEKRLSLREHHLCTKDLTATSQSPPSLVLASSAPDGPHSTEAGKQEVVE</sequence>
<feature type="compositionally biased region" description="Low complexity" evidence="1">
    <location>
        <begin position="398"/>
        <end position="409"/>
    </location>
</feature>
<dbReference type="AlphaFoldDB" id="A0A836KWG4"/>
<feature type="compositionally biased region" description="Low complexity" evidence="1">
    <location>
        <begin position="45"/>
        <end position="54"/>
    </location>
</feature>
<name>A0A836KWG4_9TRYP</name>
<feature type="region of interest" description="Disordered" evidence="1">
    <location>
        <begin position="559"/>
        <end position="590"/>
    </location>
</feature>
<dbReference type="Proteomes" id="UP000673552">
    <property type="component" value="Chromosome 19"/>
</dbReference>
<dbReference type="RefSeq" id="XP_067179357.1">
    <property type="nucleotide sequence ID" value="XM_067323728.1"/>
</dbReference>
<protein>
    <submittedName>
        <fullName evidence="2">Uncharacterized protein</fullName>
    </submittedName>
</protein>
<feature type="compositionally biased region" description="Low complexity" evidence="1">
    <location>
        <begin position="10"/>
        <end position="28"/>
    </location>
</feature>
<feature type="compositionally biased region" description="Polar residues" evidence="1">
    <location>
        <begin position="576"/>
        <end position="588"/>
    </location>
</feature>
<dbReference type="KEGG" id="lmat:92516240"/>
<proteinExistence type="predicted"/>
<organism evidence="2 3">
    <name type="scientific">Leishmania martiniquensis</name>
    <dbReference type="NCBI Taxonomy" id="1580590"/>
    <lineage>
        <taxon>Eukaryota</taxon>
        <taxon>Discoba</taxon>
        <taxon>Euglenozoa</taxon>
        <taxon>Kinetoplastea</taxon>
        <taxon>Metakinetoplastina</taxon>
        <taxon>Trypanosomatida</taxon>
        <taxon>Trypanosomatidae</taxon>
        <taxon>Leishmaniinae</taxon>
        <taxon>Leishmania</taxon>
    </lineage>
</organism>
<keyword evidence="3" id="KW-1185">Reference proteome</keyword>
<comment type="caution">
    <text evidence="2">The sequence shown here is derived from an EMBL/GenBank/DDBJ whole genome shotgun (WGS) entry which is preliminary data.</text>
</comment>